<proteinExistence type="predicted"/>
<dbReference type="EMBL" id="JAPDFR010000005">
    <property type="protein sequence ID" value="KAK0386248.1"/>
    <property type="molecule type" value="Genomic_DNA"/>
</dbReference>
<evidence type="ECO:0000313" key="3">
    <source>
        <dbReference type="Proteomes" id="UP001175261"/>
    </source>
</evidence>
<name>A0AA39GGI6_SARSR</name>
<accession>A0AA39GGI6</accession>
<feature type="compositionally biased region" description="Polar residues" evidence="1">
    <location>
        <begin position="269"/>
        <end position="278"/>
    </location>
</feature>
<reference evidence="2" key="1">
    <citation type="submission" date="2022-10" db="EMBL/GenBank/DDBJ databases">
        <title>Determination and structural analysis of whole genome sequence of Sarocladium strictum F4-1.</title>
        <authorList>
            <person name="Hu L."/>
            <person name="Jiang Y."/>
        </authorList>
    </citation>
    <scope>NUCLEOTIDE SEQUENCE</scope>
    <source>
        <strain evidence="2">F4-1</strain>
    </source>
</reference>
<gene>
    <name evidence="2" type="ORF">NLU13_6085</name>
</gene>
<feature type="region of interest" description="Disordered" evidence="1">
    <location>
        <begin position="144"/>
        <end position="204"/>
    </location>
</feature>
<evidence type="ECO:0000313" key="2">
    <source>
        <dbReference type="EMBL" id="KAK0386248.1"/>
    </source>
</evidence>
<protein>
    <submittedName>
        <fullName evidence="2">Uncharacterized protein</fullName>
    </submittedName>
</protein>
<dbReference type="Proteomes" id="UP001175261">
    <property type="component" value="Unassembled WGS sequence"/>
</dbReference>
<sequence>MEFSSRAAFASRSWASSTPAHTADMTPIIINNCEYFLGRQADVQVITEYDDQSETFKALAVRFRGTSRIAVAAGSGKVAVEALDALHMETARMTKRFNEATGILQTGPSNSPPSVQQLPCHDRDIETELDIDSESNLVDIDDVISLPSDDEDDPVEPKTRANWQALSTSSHSEEDSPEEYATELRDQLKQRNGNPCTTPPPVPERLMAQKSSLQAVSLRTHAFPGLPPAAAAPIDADGSFEAPIPSQAEPRLRRPACLTPPRSLDGSAPQHSPSQRTTIAQHRTCHGKGDELRHGNALIRLEVRETILNVSWAGRQGILRQPYNHHIHASALKITACRMAIHGKDQFVGQSRPVALDKPADSYTRSSDGHTILIATIKAIRQGGKHIPKPESGCDLSGILAEHGTPEFDIEVMQVLPPPPPGQMKSKLRDDDQHHATFSDNWRSARNHAESAPCNRQVWHTHARE</sequence>
<evidence type="ECO:0000256" key="1">
    <source>
        <dbReference type="SAM" id="MobiDB-lite"/>
    </source>
</evidence>
<feature type="region of interest" description="Disordered" evidence="1">
    <location>
        <begin position="441"/>
        <end position="465"/>
    </location>
</feature>
<comment type="caution">
    <text evidence="2">The sequence shown here is derived from an EMBL/GenBank/DDBJ whole genome shotgun (WGS) entry which is preliminary data.</text>
</comment>
<feature type="compositionally biased region" description="Polar residues" evidence="1">
    <location>
        <begin position="161"/>
        <end position="170"/>
    </location>
</feature>
<dbReference type="AlphaFoldDB" id="A0AA39GGI6"/>
<feature type="region of interest" description="Disordered" evidence="1">
    <location>
        <begin position="234"/>
        <end position="278"/>
    </location>
</feature>
<keyword evidence="3" id="KW-1185">Reference proteome</keyword>
<organism evidence="2 3">
    <name type="scientific">Sarocladium strictum</name>
    <name type="common">Black bundle disease fungus</name>
    <name type="synonym">Acremonium strictum</name>
    <dbReference type="NCBI Taxonomy" id="5046"/>
    <lineage>
        <taxon>Eukaryota</taxon>
        <taxon>Fungi</taxon>
        <taxon>Dikarya</taxon>
        <taxon>Ascomycota</taxon>
        <taxon>Pezizomycotina</taxon>
        <taxon>Sordariomycetes</taxon>
        <taxon>Hypocreomycetidae</taxon>
        <taxon>Hypocreales</taxon>
        <taxon>Sarocladiaceae</taxon>
        <taxon>Sarocladium</taxon>
    </lineage>
</organism>